<dbReference type="AlphaFoldDB" id="H2YCM0"/>
<organism evidence="14 15">
    <name type="scientific">Ciona savignyi</name>
    <name type="common">Pacific transparent sea squirt</name>
    <dbReference type="NCBI Taxonomy" id="51511"/>
    <lineage>
        <taxon>Eukaryota</taxon>
        <taxon>Metazoa</taxon>
        <taxon>Chordata</taxon>
        <taxon>Tunicata</taxon>
        <taxon>Ascidiacea</taxon>
        <taxon>Phlebobranchia</taxon>
        <taxon>Cionidae</taxon>
        <taxon>Ciona</taxon>
    </lineage>
</organism>
<evidence type="ECO:0000259" key="13">
    <source>
        <dbReference type="PROSITE" id="PS50118"/>
    </source>
</evidence>
<reference evidence="14" key="3">
    <citation type="submission" date="2025-09" db="UniProtKB">
        <authorList>
            <consortium name="Ensembl"/>
        </authorList>
    </citation>
    <scope>IDENTIFICATION</scope>
</reference>
<dbReference type="GO" id="GO:0030154">
    <property type="term" value="P:cell differentiation"/>
    <property type="evidence" value="ECO:0007669"/>
    <property type="project" value="UniProtKB-KW"/>
</dbReference>
<evidence type="ECO:0000256" key="9">
    <source>
        <dbReference type="ARBA" id="ARBA00023163"/>
    </source>
</evidence>
<dbReference type="PROSITE" id="PS50118">
    <property type="entry name" value="HMG_BOX_2"/>
    <property type="match status" value="1"/>
</dbReference>
<sequence>PMNAFMVWARQKRTMYAKSHPGLNNADISVRLGERWNAMTSTQKQPYYDQAEKIKQDHKKMHPGEWYGG</sequence>
<evidence type="ECO:0000256" key="4">
    <source>
        <dbReference type="ARBA" id="ARBA00022782"/>
    </source>
</evidence>
<comment type="similarity">
    <text evidence="2">Belongs to the SRY family.</text>
</comment>
<dbReference type="Ensembl" id="ENSCSAVT00000003114.1">
    <property type="protein sequence ID" value="ENSCSAVP00000003068.1"/>
    <property type="gene ID" value="ENSCSAVG00000001821.1"/>
</dbReference>
<evidence type="ECO:0000256" key="8">
    <source>
        <dbReference type="ARBA" id="ARBA00023159"/>
    </source>
</evidence>
<dbReference type="Gene3D" id="1.10.30.10">
    <property type="entry name" value="High mobility group box domain"/>
    <property type="match status" value="1"/>
</dbReference>
<dbReference type="InterPro" id="IPR036910">
    <property type="entry name" value="HMG_box_dom_sf"/>
</dbReference>
<dbReference type="SMART" id="SM00398">
    <property type="entry name" value="HMG"/>
    <property type="match status" value="1"/>
</dbReference>
<comment type="subcellular location">
    <subcellularLocation>
        <location evidence="1">Nucleus speckle</location>
    </subcellularLocation>
</comment>
<evidence type="ECO:0000256" key="3">
    <source>
        <dbReference type="ARBA" id="ARBA00019052"/>
    </source>
</evidence>
<evidence type="ECO:0000256" key="10">
    <source>
        <dbReference type="ARBA" id="ARBA00032498"/>
    </source>
</evidence>
<feature type="DNA-binding region" description="HMG box" evidence="12">
    <location>
        <begin position="1"/>
        <end position="67"/>
    </location>
</feature>
<keyword evidence="7 12" id="KW-0238">DNA-binding</keyword>
<keyword evidence="15" id="KW-1185">Reference proteome</keyword>
<keyword evidence="5" id="KW-0112">Calmodulin-binding</keyword>
<dbReference type="InterPro" id="IPR009071">
    <property type="entry name" value="HMG_box_dom"/>
</dbReference>
<dbReference type="GO" id="GO:0000978">
    <property type="term" value="F:RNA polymerase II cis-regulatory region sequence-specific DNA binding"/>
    <property type="evidence" value="ECO:0007669"/>
    <property type="project" value="TreeGrafter"/>
</dbReference>
<keyword evidence="9" id="KW-0804">Transcription</keyword>
<evidence type="ECO:0000256" key="2">
    <source>
        <dbReference type="ARBA" id="ARBA00005998"/>
    </source>
</evidence>
<dbReference type="OMA" id="ERWNAMT"/>
<evidence type="ECO:0000256" key="11">
    <source>
        <dbReference type="ARBA" id="ARBA00045821"/>
    </source>
</evidence>
<proteinExistence type="inferred from homology"/>
<evidence type="ECO:0000256" key="6">
    <source>
        <dbReference type="ARBA" id="ARBA00022928"/>
    </source>
</evidence>
<dbReference type="GO" id="GO:0007548">
    <property type="term" value="P:sex differentiation"/>
    <property type="evidence" value="ECO:0007669"/>
    <property type="project" value="UniProtKB-KW"/>
</dbReference>
<evidence type="ECO:0000313" key="14">
    <source>
        <dbReference type="Ensembl" id="ENSCSAVP00000003068.1"/>
    </source>
</evidence>
<dbReference type="GeneTree" id="ENSGT00940000172651"/>
<keyword evidence="4" id="KW-0221">Differentiation</keyword>
<dbReference type="Proteomes" id="UP000007875">
    <property type="component" value="Unassembled WGS sequence"/>
</dbReference>
<evidence type="ECO:0000313" key="15">
    <source>
        <dbReference type="Proteomes" id="UP000007875"/>
    </source>
</evidence>
<reference evidence="14" key="2">
    <citation type="submission" date="2025-08" db="UniProtKB">
        <authorList>
            <consortium name="Ensembl"/>
        </authorList>
    </citation>
    <scope>IDENTIFICATION</scope>
</reference>
<evidence type="ECO:0000256" key="7">
    <source>
        <dbReference type="ARBA" id="ARBA00023125"/>
    </source>
</evidence>
<dbReference type="SUPFAM" id="SSF47095">
    <property type="entry name" value="HMG-box"/>
    <property type="match status" value="1"/>
</dbReference>
<dbReference type="GO" id="GO:0005516">
    <property type="term" value="F:calmodulin binding"/>
    <property type="evidence" value="ECO:0007669"/>
    <property type="project" value="UniProtKB-KW"/>
</dbReference>
<dbReference type="PANTHER" id="PTHR10270">
    <property type="entry name" value="SOX TRANSCRIPTION FACTOR"/>
    <property type="match status" value="1"/>
</dbReference>
<keyword evidence="12" id="KW-0539">Nucleus</keyword>
<evidence type="ECO:0000256" key="12">
    <source>
        <dbReference type="PROSITE-ProRule" id="PRU00267"/>
    </source>
</evidence>
<reference evidence="15" key="1">
    <citation type="submission" date="2003-08" db="EMBL/GenBank/DDBJ databases">
        <authorList>
            <person name="Birren B."/>
            <person name="Nusbaum C."/>
            <person name="Abebe A."/>
            <person name="Abouelleil A."/>
            <person name="Adekoya E."/>
            <person name="Ait-zahra M."/>
            <person name="Allen N."/>
            <person name="Allen T."/>
            <person name="An P."/>
            <person name="Anderson M."/>
            <person name="Anderson S."/>
            <person name="Arachchi H."/>
            <person name="Armbruster J."/>
            <person name="Bachantsang P."/>
            <person name="Baldwin J."/>
            <person name="Barry A."/>
            <person name="Bayul T."/>
            <person name="Blitshsteyn B."/>
            <person name="Bloom T."/>
            <person name="Blye J."/>
            <person name="Boguslavskiy L."/>
            <person name="Borowsky M."/>
            <person name="Boukhgalter B."/>
            <person name="Brunache A."/>
            <person name="Butler J."/>
            <person name="Calixte N."/>
            <person name="Calvo S."/>
            <person name="Camarata J."/>
            <person name="Campo K."/>
            <person name="Chang J."/>
            <person name="Cheshatsang Y."/>
            <person name="Citroen M."/>
            <person name="Collymore A."/>
            <person name="Considine T."/>
            <person name="Cook A."/>
            <person name="Cooke P."/>
            <person name="Corum B."/>
            <person name="Cuomo C."/>
            <person name="David R."/>
            <person name="Dawoe T."/>
            <person name="Degray S."/>
            <person name="Dodge S."/>
            <person name="Dooley K."/>
            <person name="Dorje P."/>
            <person name="Dorjee K."/>
            <person name="Dorris L."/>
            <person name="Duffey N."/>
            <person name="Dupes A."/>
            <person name="Elkins T."/>
            <person name="Engels R."/>
            <person name="Erickson J."/>
            <person name="Farina A."/>
            <person name="Faro S."/>
            <person name="Ferreira P."/>
            <person name="Fischer H."/>
            <person name="Fitzgerald M."/>
            <person name="Foley K."/>
            <person name="Gage D."/>
            <person name="Galagan J."/>
            <person name="Gearin G."/>
            <person name="Gnerre S."/>
            <person name="Gnirke A."/>
            <person name="Goyette A."/>
            <person name="Graham J."/>
            <person name="Grandbois E."/>
            <person name="Gyaltsen K."/>
            <person name="Hafez N."/>
            <person name="Hagopian D."/>
            <person name="Hagos B."/>
            <person name="Hall J."/>
            <person name="Hatcher B."/>
            <person name="Heller A."/>
            <person name="Higgins H."/>
            <person name="Honan T."/>
            <person name="Horn A."/>
            <person name="Houde N."/>
            <person name="Hughes L."/>
            <person name="Hulme W."/>
            <person name="Husby E."/>
            <person name="Iliev I."/>
            <person name="Jaffe D."/>
            <person name="Jones C."/>
            <person name="Kamal M."/>
            <person name="Kamat A."/>
            <person name="Kamvysselis M."/>
            <person name="Karlsson E."/>
            <person name="Kells C."/>
            <person name="Kieu A."/>
            <person name="Kisner P."/>
            <person name="Kodira C."/>
            <person name="Kulbokas E."/>
            <person name="Labutti K."/>
            <person name="Lama D."/>
            <person name="Landers T."/>
            <person name="Leger J."/>
            <person name="Levine S."/>
            <person name="Lewis D."/>
            <person name="Lewis T."/>
            <person name="Lindblad-toh K."/>
            <person name="Liu X."/>
            <person name="Lokyitsang T."/>
            <person name="Lokyitsang Y."/>
            <person name="Lucien O."/>
            <person name="Lui A."/>
            <person name="Ma L.J."/>
            <person name="Mabbitt R."/>
            <person name="Macdonald J."/>
            <person name="Maclean C."/>
            <person name="Major J."/>
            <person name="Manning J."/>
            <person name="Marabella R."/>
            <person name="Maru K."/>
            <person name="Matthews C."/>
            <person name="Mauceli E."/>
            <person name="Mccarthy M."/>
            <person name="Mcdonough S."/>
            <person name="Mcghee T."/>
            <person name="Meldrim J."/>
            <person name="Meneus L."/>
            <person name="Mesirov J."/>
            <person name="Mihalev A."/>
            <person name="Mihova T."/>
            <person name="Mikkelsen T."/>
            <person name="Mlenga V."/>
            <person name="Moru K."/>
            <person name="Mozes J."/>
            <person name="Mulrain L."/>
            <person name="Munson G."/>
            <person name="Naylor J."/>
            <person name="Newes C."/>
            <person name="Nguyen C."/>
            <person name="Nguyen N."/>
            <person name="Nguyen T."/>
            <person name="Nicol R."/>
            <person name="Nielsen C."/>
            <person name="Nizzari M."/>
            <person name="Norbu C."/>
            <person name="Norbu N."/>
            <person name="O'donnell P."/>
            <person name="Okoawo O."/>
            <person name="O'leary S."/>
            <person name="Omotosho B."/>
            <person name="O'neill K."/>
            <person name="Osman S."/>
            <person name="Parker S."/>
            <person name="Perrin D."/>
            <person name="Phunkhang P."/>
            <person name="Piqani B."/>
            <person name="Purcell S."/>
            <person name="Rachupka T."/>
            <person name="Ramasamy U."/>
            <person name="Rameau R."/>
            <person name="Ray V."/>
            <person name="Raymond C."/>
            <person name="Retta R."/>
            <person name="Richardson S."/>
            <person name="Rise C."/>
            <person name="Rodriguez J."/>
            <person name="Rogers J."/>
            <person name="Rogov P."/>
            <person name="Rutman M."/>
            <person name="Schupbach R."/>
            <person name="Seaman C."/>
            <person name="Settipalli S."/>
            <person name="Sharpe T."/>
            <person name="Sheridan J."/>
            <person name="Sherpa N."/>
            <person name="Shi J."/>
            <person name="Smirnov S."/>
            <person name="Smith C."/>
            <person name="Sougnez C."/>
            <person name="Spencer B."/>
            <person name="Stalker J."/>
            <person name="Stange-thomann N."/>
            <person name="Stavropoulos S."/>
            <person name="Stetson K."/>
            <person name="Stone C."/>
            <person name="Stone S."/>
            <person name="Stubbs M."/>
            <person name="Talamas J."/>
            <person name="Tchuinga P."/>
            <person name="Tenzing P."/>
            <person name="Tesfaye S."/>
            <person name="Theodore J."/>
            <person name="Thoulutsang Y."/>
            <person name="Topham K."/>
            <person name="Towey S."/>
            <person name="Tsamla T."/>
            <person name="Tsomo N."/>
            <person name="Vallee D."/>
            <person name="Vassiliev H."/>
            <person name="Venkataraman V."/>
            <person name="Vinson J."/>
            <person name="Vo A."/>
            <person name="Wade C."/>
            <person name="Wang S."/>
            <person name="Wangchuk T."/>
            <person name="Wangdi T."/>
            <person name="Whittaker C."/>
            <person name="Wilkinson J."/>
            <person name="Wu Y."/>
            <person name="Wyman D."/>
            <person name="Yadav S."/>
            <person name="Yang S."/>
            <person name="Yang X."/>
            <person name="Yeager S."/>
            <person name="Yee E."/>
            <person name="Young G."/>
            <person name="Zainoun J."/>
            <person name="Zembeck L."/>
            <person name="Zimmer A."/>
            <person name="Zody M."/>
            <person name="Lander E."/>
        </authorList>
    </citation>
    <scope>NUCLEOTIDE SEQUENCE [LARGE SCALE GENOMIC DNA]</scope>
</reference>
<comment type="function">
    <text evidence="11">Transcriptional regulator that controls a genetic switch in male development. It is necessary and sufficient for initiating male sex determination by directing the development of supporting cell precursors (pre-Sertoli cells) as Sertoli rather than granulosa cells. Involved in different aspects of gene regulation including promoter activation or repression. Binds to the DNA consensus sequence 5'-[AT]AACAA[AT]-3'. SRY HMG box recognizes DNA by partial intercalation in the minor groove and promotes DNA bending. Also involved in pre-mRNA splicing. In male adult brain involved in the maintenance of motor functions of dopaminergic neurons.</text>
</comment>
<dbReference type="GO" id="GO:0016607">
    <property type="term" value="C:nuclear speck"/>
    <property type="evidence" value="ECO:0007669"/>
    <property type="project" value="UniProtKB-SubCell"/>
</dbReference>
<dbReference type="GO" id="GO:0001228">
    <property type="term" value="F:DNA-binding transcription activator activity, RNA polymerase II-specific"/>
    <property type="evidence" value="ECO:0007669"/>
    <property type="project" value="TreeGrafter"/>
</dbReference>
<dbReference type="InterPro" id="IPR050140">
    <property type="entry name" value="SRY-related_HMG-box_TF-like"/>
</dbReference>
<feature type="domain" description="HMG box" evidence="13">
    <location>
        <begin position="1"/>
        <end position="67"/>
    </location>
</feature>
<dbReference type="PRINTS" id="PR00886">
    <property type="entry name" value="HIGHMOBLTY12"/>
</dbReference>
<evidence type="ECO:0000256" key="1">
    <source>
        <dbReference type="ARBA" id="ARBA00004324"/>
    </source>
</evidence>
<dbReference type="PANTHER" id="PTHR10270:SF161">
    <property type="entry name" value="SEX-DETERMINING REGION Y PROTEIN"/>
    <property type="match status" value="1"/>
</dbReference>
<evidence type="ECO:0000256" key="5">
    <source>
        <dbReference type="ARBA" id="ARBA00022860"/>
    </source>
</evidence>
<dbReference type="Pfam" id="PF00505">
    <property type="entry name" value="HMG_box"/>
    <property type="match status" value="1"/>
</dbReference>
<name>H2YCM0_CIOSA</name>
<keyword evidence="8" id="KW-0010">Activator</keyword>
<keyword evidence="6" id="KW-0726">Sexual differentiation</keyword>
<accession>H2YCM0</accession>
<dbReference type="HOGENOM" id="CLU_082854_5_2_1"/>
<protein>
    <recommendedName>
        <fullName evidence="3">Sex-determining region Y protein</fullName>
    </recommendedName>
    <alternativeName>
        <fullName evidence="10">Testis-determining factor</fullName>
    </alternativeName>
</protein>